<dbReference type="GO" id="GO:0008237">
    <property type="term" value="F:metallopeptidase activity"/>
    <property type="evidence" value="ECO:0007669"/>
    <property type="project" value="UniProtKB-KW"/>
</dbReference>
<dbReference type="Proteomes" id="UP000033434">
    <property type="component" value="Unassembled WGS sequence"/>
</dbReference>
<evidence type="ECO:0000256" key="1">
    <source>
        <dbReference type="ARBA" id="ARBA00008721"/>
    </source>
</evidence>
<evidence type="ECO:0000259" key="9">
    <source>
        <dbReference type="Pfam" id="PF05572"/>
    </source>
</evidence>
<evidence type="ECO:0000256" key="8">
    <source>
        <dbReference type="ARBA" id="ARBA00023157"/>
    </source>
</evidence>
<proteinExistence type="inferred from homology"/>
<dbReference type="GO" id="GO:0006508">
    <property type="term" value="P:proteolysis"/>
    <property type="evidence" value="ECO:0007669"/>
    <property type="project" value="UniProtKB-KW"/>
</dbReference>
<protein>
    <recommendedName>
        <fullName evidence="9">Peptidase M43 pregnancy-associated plasma-A domain-containing protein</fullName>
    </recommendedName>
</protein>
<evidence type="ECO:0000256" key="5">
    <source>
        <dbReference type="ARBA" id="ARBA00022801"/>
    </source>
</evidence>
<evidence type="ECO:0000256" key="7">
    <source>
        <dbReference type="ARBA" id="ARBA00023049"/>
    </source>
</evidence>
<dbReference type="PANTHER" id="PTHR47466:SF1">
    <property type="entry name" value="METALLOPROTEASE MEP1 (AFU_ORTHOLOGUE AFUA_1G07730)-RELATED"/>
    <property type="match status" value="1"/>
</dbReference>
<dbReference type="PROSITE" id="PS51257">
    <property type="entry name" value="PROKAR_LIPOPROTEIN"/>
    <property type="match status" value="1"/>
</dbReference>
<organism evidence="10 11">
    <name type="scientific">Pseudoalteromonas luteoviolacea S4054</name>
    <dbReference type="NCBI Taxonomy" id="1129367"/>
    <lineage>
        <taxon>Bacteria</taxon>
        <taxon>Pseudomonadati</taxon>
        <taxon>Pseudomonadota</taxon>
        <taxon>Gammaproteobacteria</taxon>
        <taxon>Alteromonadales</taxon>
        <taxon>Pseudoalteromonadaceae</taxon>
        <taxon>Pseudoalteromonas</taxon>
    </lineage>
</organism>
<keyword evidence="6" id="KW-0862">Zinc</keyword>
<dbReference type="InterPro" id="IPR024079">
    <property type="entry name" value="MetalloPept_cat_dom_sf"/>
</dbReference>
<comment type="similarity">
    <text evidence="1">Belongs to the peptidase M43B family.</text>
</comment>
<evidence type="ECO:0000256" key="2">
    <source>
        <dbReference type="ARBA" id="ARBA00022670"/>
    </source>
</evidence>
<sequence>MRYIAFTGILSIFLLGCGGSSESDTPNSSYPAPVNYVVSTSFNKGGGISPLSFKMGASNSKIFKIEMEQGYELENISGCGGVLNGHDFSVKNINKDCTIEAKFKAHQYAVNVETSTGGWVAQPNYKVAHGNKVEFLVIPNSDHYIESAVGCDGSLNDLRYQTGAVKADCTVTIKLQSHFPLPEEGIERIRLPVVVHVLENEYVEISDEQIISQIEATNKHFRGLNHNELESIDDQFKPYIADTGIQLYLASHDPNGNPHSGINRKVANLSVISAQHSYAKSEEGGIDAWPTDQYLNVWVGYARDFKGVLGLVGRANIPGLADDRVIGVVVADTAFGIIQPREPRFNQGKTFTHELGHLLGLIGHTHGMPTDKNTHSHLTCDGKATTACKNSDLYMNFMNSEVDDSGQLMFSVSQRQVMVEWLTSGPLQSLYLNTR</sequence>
<evidence type="ECO:0000256" key="4">
    <source>
        <dbReference type="ARBA" id="ARBA00022729"/>
    </source>
</evidence>
<keyword evidence="3" id="KW-0479">Metal-binding</keyword>
<comment type="caution">
    <text evidence="10">The sequence shown here is derived from an EMBL/GenBank/DDBJ whole genome shotgun (WGS) entry which is preliminary data.</text>
</comment>
<reference evidence="10 11" key="1">
    <citation type="journal article" date="2015" name="BMC Genomics">
        <title>Genome mining reveals unlocked bioactive potential of marine Gram-negative bacteria.</title>
        <authorList>
            <person name="Machado H."/>
            <person name="Sonnenschein E.C."/>
            <person name="Melchiorsen J."/>
            <person name="Gram L."/>
        </authorList>
    </citation>
    <scope>NUCLEOTIDE SEQUENCE [LARGE SCALE GENOMIC DNA]</scope>
    <source>
        <strain evidence="10 11">S4054</strain>
    </source>
</reference>
<evidence type="ECO:0000256" key="3">
    <source>
        <dbReference type="ARBA" id="ARBA00022723"/>
    </source>
</evidence>
<name>A0A0F6A9Z2_9GAMM</name>
<keyword evidence="8" id="KW-1015">Disulfide bond</keyword>
<keyword evidence="2" id="KW-0645">Protease</keyword>
<keyword evidence="5" id="KW-0378">Hydrolase</keyword>
<dbReference type="RefSeq" id="WP_046357354.1">
    <property type="nucleotide sequence ID" value="NZ_AUXW01000167.1"/>
</dbReference>
<gene>
    <name evidence="10" type="ORF">N479_19215</name>
</gene>
<keyword evidence="4" id="KW-0732">Signal</keyword>
<evidence type="ECO:0000256" key="6">
    <source>
        <dbReference type="ARBA" id="ARBA00022833"/>
    </source>
</evidence>
<dbReference type="InterPro" id="IPR008754">
    <property type="entry name" value="Peptidase_M43"/>
</dbReference>
<dbReference type="PANTHER" id="PTHR47466">
    <property type="match status" value="1"/>
</dbReference>
<evidence type="ECO:0000313" key="11">
    <source>
        <dbReference type="Proteomes" id="UP000033434"/>
    </source>
</evidence>
<evidence type="ECO:0000313" key="10">
    <source>
        <dbReference type="EMBL" id="KKE82229.1"/>
    </source>
</evidence>
<dbReference type="AlphaFoldDB" id="A0A0F6A9Z2"/>
<dbReference type="PATRIC" id="fig|1129367.4.peg.3906"/>
<keyword evidence="7" id="KW-0482">Metalloprotease</keyword>
<dbReference type="Pfam" id="PF05572">
    <property type="entry name" value="Peptidase_M43"/>
    <property type="match status" value="1"/>
</dbReference>
<dbReference type="SUPFAM" id="SSF55486">
    <property type="entry name" value="Metalloproteases ('zincins'), catalytic domain"/>
    <property type="match status" value="1"/>
</dbReference>
<feature type="domain" description="Peptidase M43 pregnancy-associated plasma-A" evidence="9">
    <location>
        <begin position="287"/>
        <end position="388"/>
    </location>
</feature>
<accession>A0A0F6A9Z2</accession>
<dbReference type="Gene3D" id="3.40.390.10">
    <property type="entry name" value="Collagenase (Catalytic Domain)"/>
    <property type="match status" value="1"/>
</dbReference>
<dbReference type="EMBL" id="AUXW01000167">
    <property type="protein sequence ID" value="KKE82229.1"/>
    <property type="molecule type" value="Genomic_DNA"/>
</dbReference>
<dbReference type="GO" id="GO:0046872">
    <property type="term" value="F:metal ion binding"/>
    <property type="evidence" value="ECO:0007669"/>
    <property type="project" value="UniProtKB-KW"/>
</dbReference>